<feature type="domain" description="Nitroreductase" evidence="3">
    <location>
        <begin position="8"/>
        <end position="150"/>
    </location>
</feature>
<dbReference type="OrthoDB" id="9804207at2"/>
<protein>
    <submittedName>
        <fullName evidence="4">Nitroreductase</fullName>
    </submittedName>
</protein>
<comment type="caution">
    <text evidence="4">The sequence shown here is derived from an EMBL/GenBank/DDBJ whole genome shotgun (WGS) entry which is preliminary data.</text>
</comment>
<keyword evidence="2" id="KW-0560">Oxidoreductase</keyword>
<dbReference type="Proteomes" id="UP000248079">
    <property type="component" value="Unassembled WGS sequence"/>
</dbReference>
<evidence type="ECO:0000313" key="4">
    <source>
        <dbReference type="EMBL" id="PXX98977.1"/>
    </source>
</evidence>
<dbReference type="Gene3D" id="3.40.109.10">
    <property type="entry name" value="NADH Oxidase"/>
    <property type="match status" value="1"/>
</dbReference>
<sequence>MLKDLVAKNRSYRRFYENEKITSEQVKSWIDLARLGASGRNAQTIKYKIVLSDEMCEEVFKNLAWAGYLKDWEGPVKGERPSAYIIMINDEKLGKNYFSDDGIAVQNLLLGAVESGFGGCIIHAFKRKELNELLKIEEGLSIIQVVALGKPKEEVVIEEMKDGDIKYWRDEQGVHHVPKRSIEEVILEEL</sequence>
<gene>
    <name evidence="4" type="ORF">DF185_13925</name>
</gene>
<dbReference type="EMBL" id="QFLI01000006">
    <property type="protein sequence ID" value="PXX98977.1"/>
    <property type="molecule type" value="Genomic_DNA"/>
</dbReference>
<dbReference type="CDD" id="cd02062">
    <property type="entry name" value="Nitro_FMN_reductase"/>
    <property type="match status" value="1"/>
</dbReference>
<dbReference type="InterPro" id="IPR023312">
    <property type="entry name" value="Put_nitroreductase_C_bac"/>
</dbReference>
<dbReference type="RefSeq" id="WP_110361372.1">
    <property type="nucleotide sequence ID" value="NZ_QFLI01000006.1"/>
</dbReference>
<dbReference type="Pfam" id="PF00881">
    <property type="entry name" value="Nitroreductase"/>
    <property type="match status" value="1"/>
</dbReference>
<accession>A0A2V3ZV90</accession>
<name>A0A2V3ZV90_9BACT</name>
<proteinExistence type="inferred from homology"/>
<reference evidence="4 5" key="1">
    <citation type="submission" date="2018-05" db="EMBL/GenBank/DDBJ databases">
        <title>Marinifilum breve JC075T sp. nov., a marine bacterium isolated from Yongle Blue Hole in the South China Sea.</title>
        <authorList>
            <person name="Fu T."/>
        </authorList>
    </citation>
    <scope>NUCLEOTIDE SEQUENCE [LARGE SCALE GENOMIC DNA]</scope>
    <source>
        <strain evidence="4 5">JC075</strain>
    </source>
</reference>
<evidence type="ECO:0000256" key="2">
    <source>
        <dbReference type="ARBA" id="ARBA00023002"/>
    </source>
</evidence>
<organism evidence="4 5">
    <name type="scientific">Marinifilum breve</name>
    <dbReference type="NCBI Taxonomy" id="2184082"/>
    <lineage>
        <taxon>Bacteria</taxon>
        <taxon>Pseudomonadati</taxon>
        <taxon>Bacteroidota</taxon>
        <taxon>Bacteroidia</taxon>
        <taxon>Marinilabiliales</taxon>
        <taxon>Marinifilaceae</taxon>
    </lineage>
</organism>
<dbReference type="InterPro" id="IPR029479">
    <property type="entry name" value="Nitroreductase"/>
</dbReference>
<dbReference type="PANTHER" id="PTHR43673:SF10">
    <property type="entry name" value="NADH DEHYDROGENASE_NAD(P)H NITROREDUCTASE XCC3605-RELATED"/>
    <property type="match status" value="1"/>
</dbReference>
<evidence type="ECO:0000256" key="1">
    <source>
        <dbReference type="ARBA" id="ARBA00007118"/>
    </source>
</evidence>
<keyword evidence="5" id="KW-1185">Reference proteome</keyword>
<dbReference type="AlphaFoldDB" id="A0A2V3ZV90"/>
<dbReference type="SUPFAM" id="SSF55469">
    <property type="entry name" value="FMN-dependent nitroreductase-like"/>
    <property type="match status" value="1"/>
</dbReference>
<dbReference type="Gene3D" id="2.20.180.10">
    <property type="entry name" value="putative fmn-dependent nitroreductase like domains"/>
    <property type="match status" value="1"/>
</dbReference>
<dbReference type="InterPro" id="IPR000415">
    <property type="entry name" value="Nitroreductase-like"/>
</dbReference>
<dbReference type="PANTHER" id="PTHR43673">
    <property type="entry name" value="NAD(P)H NITROREDUCTASE YDGI-RELATED"/>
    <property type="match status" value="1"/>
</dbReference>
<comment type="similarity">
    <text evidence="1">Belongs to the nitroreductase family.</text>
</comment>
<dbReference type="GO" id="GO:0016491">
    <property type="term" value="F:oxidoreductase activity"/>
    <property type="evidence" value="ECO:0007669"/>
    <property type="project" value="UniProtKB-KW"/>
</dbReference>
<evidence type="ECO:0000259" key="3">
    <source>
        <dbReference type="Pfam" id="PF00881"/>
    </source>
</evidence>
<evidence type="ECO:0000313" key="5">
    <source>
        <dbReference type="Proteomes" id="UP000248079"/>
    </source>
</evidence>